<dbReference type="AlphaFoldDB" id="A0A5C8KAJ1"/>
<evidence type="ECO:0000256" key="1">
    <source>
        <dbReference type="SAM" id="Phobius"/>
    </source>
</evidence>
<keyword evidence="1" id="KW-0472">Membrane</keyword>
<organism evidence="2 3">
    <name type="scientific">Pontibacter qinzhouensis</name>
    <dbReference type="NCBI Taxonomy" id="2603253"/>
    <lineage>
        <taxon>Bacteria</taxon>
        <taxon>Pseudomonadati</taxon>
        <taxon>Bacteroidota</taxon>
        <taxon>Cytophagia</taxon>
        <taxon>Cytophagales</taxon>
        <taxon>Hymenobacteraceae</taxon>
        <taxon>Pontibacter</taxon>
    </lineage>
</organism>
<feature type="transmembrane region" description="Helical" evidence="1">
    <location>
        <begin position="6"/>
        <end position="26"/>
    </location>
</feature>
<gene>
    <name evidence="2" type="ORF">FVR03_06730</name>
</gene>
<comment type="caution">
    <text evidence="2">The sequence shown here is derived from an EMBL/GenBank/DDBJ whole genome shotgun (WGS) entry which is preliminary data.</text>
</comment>
<reference evidence="2 3" key="1">
    <citation type="submission" date="2019-08" db="EMBL/GenBank/DDBJ databases">
        <authorList>
            <person name="Shi S."/>
        </authorList>
    </citation>
    <scope>NUCLEOTIDE SEQUENCE [LARGE SCALE GENOMIC DNA]</scope>
    <source>
        <strain evidence="2 3">GY10130</strain>
    </source>
</reference>
<dbReference type="Proteomes" id="UP000321926">
    <property type="component" value="Unassembled WGS sequence"/>
</dbReference>
<sequence>MIQELIAGSCIVAFLFIIWIWWRLIFNDESEPEVDRSFTFYTPHGQPIQWQVFTNDKYIVEQEGEQPEKKVM</sequence>
<name>A0A5C8KAJ1_9BACT</name>
<dbReference type="EMBL" id="VRTY01000018">
    <property type="protein sequence ID" value="TXK49255.1"/>
    <property type="molecule type" value="Genomic_DNA"/>
</dbReference>
<protein>
    <submittedName>
        <fullName evidence="2">Uncharacterized protein</fullName>
    </submittedName>
</protein>
<dbReference type="RefSeq" id="WP_147920969.1">
    <property type="nucleotide sequence ID" value="NZ_VRTY01000018.1"/>
</dbReference>
<keyword evidence="3" id="KW-1185">Reference proteome</keyword>
<evidence type="ECO:0000313" key="2">
    <source>
        <dbReference type="EMBL" id="TXK49255.1"/>
    </source>
</evidence>
<proteinExistence type="predicted"/>
<evidence type="ECO:0000313" key="3">
    <source>
        <dbReference type="Proteomes" id="UP000321926"/>
    </source>
</evidence>
<keyword evidence="1" id="KW-1133">Transmembrane helix</keyword>
<accession>A0A5C8KAJ1</accession>
<keyword evidence="1" id="KW-0812">Transmembrane</keyword>